<reference evidence="2" key="1">
    <citation type="submission" date="2017-08" db="EMBL/GenBank/DDBJ databases">
        <title>Genome sequence of Candidatus Hamiltonella defensa from Acyrthosiphon pisum strain MI47.</title>
        <authorList>
            <person name="Patel V.A."/>
            <person name="Chevignon G."/>
            <person name="Russell J.A."/>
            <person name="Oliver K.M."/>
        </authorList>
    </citation>
    <scope>NUCLEOTIDE SEQUENCE</scope>
    <source>
        <strain evidence="2">MI47</strain>
        <plasmid evidence="2">p1_M47_H.defensa</plasmid>
    </source>
</reference>
<dbReference type="AlphaFoldDB" id="A0AAC9VMG2"/>
<evidence type="ECO:0000313" key="3">
    <source>
        <dbReference type="Proteomes" id="UP000792865"/>
    </source>
</evidence>
<evidence type="ECO:0000313" key="2">
    <source>
        <dbReference type="EMBL" id="ASV34486.1"/>
    </source>
</evidence>
<gene>
    <name evidence="2" type="ORF">CJJ18_10740</name>
</gene>
<accession>A0AAC9VMG2</accession>
<dbReference type="Pfam" id="PF04754">
    <property type="entry name" value="Transposase_31"/>
    <property type="match status" value="1"/>
</dbReference>
<keyword evidence="2" id="KW-0614">Plasmid</keyword>
<protein>
    <recommendedName>
        <fullName evidence="1">Transposase (putative) YhgA-like domain-containing protein</fullName>
    </recommendedName>
</protein>
<name>A0AAC9VMG2_9ENTR</name>
<evidence type="ECO:0000259" key="1">
    <source>
        <dbReference type="Pfam" id="PF04754"/>
    </source>
</evidence>
<dbReference type="RefSeq" id="WP_095034900.1">
    <property type="nucleotide sequence ID" value="NZ_CAWNYN010000002.1"/>
</dbReference>
<feature type="domain" description="Transposase (putative) YhgA-like" evidence="1">
    <location>
        <begin position="7"/>
        <end position="43"/>
    </location>
</feature>
<dbReference type="InterPro" id="IPR006842">
    <property type="entry name" value="Transposase_31"/>
</dbReference>
<dbReference type="Proteomes" id="UP000792865">
    <property type="component" value="Plasmid p1_M47_H.defensa"/>
</dbReference>
<sequence>MTSQISHHDHFFKKFFGDISVAKDFLSIHLPENLRQQCDLNTYYDKLRNPRSFLMKYQKATSHFKKMIKIKKG</sequence>
<dbReference type="EMBL" id="CP022933">
    <property type="protein sequence ID" value="ASV34486.1"/>
    <property type="molecule type" value="Genomic_DNA"/>
</dbReference>
<geneLocation type="plasmid" evidence="2 3">
    <name>p1_M47_H.defensa</name>
</geneLocation>
<organism evidence="2 3">
    <name type="scientific">Candidatus Williamhamiltonella defendens</name>
    <dbReference type="NCBI Taxonomy" id="138072"/>
    <lineage>
        <taxon>Bacteria</taxon>
        <taxon>Pseudomonadati</taxon>
        <taxon>Pseudomonadota</taxon>
        <taxon>Gammaproteobacteria</taxon>
        <taxon>Enterobacterales</taxon>
        <taxon>Enterobacteriaceae</taxon>
        <taxon>aphid secondary symbionts</taxon>
        <taxon>Candidatus Williamhamiltonella</taxon>
    </lineage>
</organism>
<proteinExistence type="predicted"/>